<organism evidence="1">
    <name type="scientific">Arcella intermedia</name>
    <dbReference type="NCBI Taxonomy" id="1963864"/>
    <lineage>
        <taxon>Eukaryota</taxon>
        <taxon>Amoebozoa</taxon>
        <taxon>Tubulinea</taxon>
        <taxon>Elardia</taxon>
        <taxon>Arcellinida</taxon>
        <taxon>Sphaerothecina</taxon>
        <taxon>Arcellidae</taxon>
        <taxon>Arcella</taxon>
    </lineage>
</organism>
<dbReference type="EMBL" id="GIBP01005061">
    <property type="protein sequence ID" value="NDV34030.1"/>
    <property type="molecule type" value="Transcribed_RNA"/>
</dbReference>
<proteinExistence type="predicted"/>
<dbReference type="InterPro" id="IPR043129">
    <property type="entry name" value="ATPase_NBD"/>
</dbReference>
<reference evidence="1" key="1">
    <citation type="journal article" date="2020" name="J. Eukaryot. Microbiol.">
        <title>De novo Sequencing, Assembly and Annotation of the Transcriptome for the Free-Living Testate Amoeba Arcella intermedia.</title>
        <authorList>
            <person name="Ribeiro G.M."/>
            <person name="Porfirio-Sousa A.L."/>
            <person name="Maurer-Alcala X.X."/>
            <person name="Katz L.A."/>
            <person name="Lahr D.J.G."/>
        </authorList>
    </citation>
    <scope>NUCLEOTIDE SEQUENCE</scope>
</reference>
<protein>
    <submittedName>
        <fullName evidence="1">Uncharacterized protein</fullName>
    </submittedName>
</protein>
<dbReference type="PANTHER" id="PTHR11937">
    <property type="entry name" value="ACTIN"/>
    <property type="match status" value="1"/>
</dbReference>
<name>A0A6B2LAU9_9EUKA</name>
<sequence length="245" mass="28970">MSLMKLYWKYIIETELRCLPEDTVVLMTIPPFATKSQLEEIVKIFFEEFSVPAFSLYWDSSIAYYSKVYLCVNIYRDYMYVAPVYHGFILKEAMVSVSYGYSKFHDSLSEVLNSKYPELYNTLYQNIIVLGYPPLKMKERIIKEINIVGLFDCKIAFLMGTHPRLGAQSPIRFLPTDVLKRIFTFLPRFTPRSTPSKIFFDRDSYDDLKKRGAWYGADEIYNSSLYITKEYYEEEGPKIIHRFIF</sequence>
<dbReference type="Pfam" id="PF00022">
    <property type="entry name" value="Actin"/>
    <property type="match status" value="1"/>
</dbReference>
<evidence type="ECO:0000313" key="1">
    <source>
        <dbReference type="EMBL" id="NDV34030.1"/>
    </source>
</evidence>
<dbReference type="AlphaFoldDB" id="A0A6B2LAU9"/>
<dbReference type="Gene3D" id="3.30.420.40">
    <property type="match status" value="2"/>
</dbReference>
<dbReference type="SUPFAM" id="SSF53067">
    <property type="entry name" value="Actin-like ATPase domain"/>
    <property type="match status" value="2"/>
</dbReference>
<dbReference type="InterPro" id="IPR004000">
    <property type="entry name" value="Actin"/>
</dbReference>
<accession>A0A6B2LAU9</accession>